<organism evidence="2 3">
    <name type="scientific">Xylaria flabelliformis</name>
    <dbReference type="NCBI Taxonomy" id="2512241"/>
    <lineage>
        <taxon>Eukaryota</taxon>
        <taxon>Fungi</taxon>
        <taxon>Dikarya</taxon>
        <taxon>Ascomycota</taxon>
        <taxon>Pezizomycotina</taxon>
        <taxon>Sordariomycetes</taxon>
        <taxon>Xylariomycetidae</taxon>
        <taxon>Xylariales</taxon>
        <taxon>Xylariaceae</taxon>
        <taxon>Xylaria</taxon>
    </lineage>
</organism>
<proteinExistence type="predicted"/>
<comment type="caution">
    <text evidence="2">The sequence shown here is derived from an EMBL/GenBank/DDBJ whole genome shotgun (WGS) entry which is preliminary data.</text>
</comment>
<sequence length="71" mass="7795">MLGYTEDAGGRQGCEWAEGYPFPSNLDKQQPGANGMAPPSEVDMLWEGLQKGWDTSQVVKAVKQLKADSMY</sequence>
<protein>
    <submittedName>
        <fullName evidence="2">Uncharacterized protein</fullName>
    </submittedName>
</protein>
<dbReference type="OrthoDB" id="187894at2759"/>
<evidence type="ECO:0000256" key="1">
    <source>
        <dbReference type="SAM" id="MobiDB-lite"/>
    </source>
</evidence>
<reference evidence="3" key="1">
    <citation type="submission" date="2019-06" db="EMBL/GenBank/DDBJ databases">
        <title>Draft genome sequence of the griseofulvin-producing fungus Xylaria cubensis strain G536.</title>
        <authorList>
            <person name="Mead M.E."/>
            <person name="Raja H.A."/>
            <person name="Steenwyk J.L."/>
            <person name="Knowles S.L."/>
            <person name="Oberlies N.H."/>
            <person name="Rokas A."/>
        </authorList>
    </citation>
    <scope>NUCLEOTIDE SEQUENCE [LARGE SCALE GENOMIC DNA]</scope>
    <source>
        <strain evidence="3">G536</strain>
    </source>
</reference>
<feature type="region of interest" description="Disordered" evidence="1">
    <location>
        <begin position="1"/>
        <end position="40"/>
    </location>
</feature>
<dbReference type="Proteomes" id="UP000319160">
    <property type="component" value="Unassembled WGS sequence"/>
</dbReference>
<evidence type="ECO:0000313" key="3">
    <source>
        <dbReference type="Proteomes" id="UP000319160"/>
    </source>
</evidence>
<dbReference type="EMBL" id="VFLP01000049">
    <property type="protein sequence ID" value="TRX91014.1"/>
    <property type="molecule type" value="Genomic_DNA"/>
</dbReference>
<gene>
    <name evidence="2" type="ORF">FHL15_007996</name>
</gene>
<evidence type="ECO:0000313" key="2">
    <source>
        <dbReference type="EMBL" id="TRX91014.1"/>
    </source>
</evidence>
<dbReference type="STRING" id="2512241.A0A553HSV4"/>
<name>A0A553HSV4_9PEZI</name>
<keyword evidence="3" id="KW-1185">Reference proteome</keyword>
<dbReference type="AlphaFoldDB" id="A0A553HSV4"/>
<accession>A0A553HSV4</accession>